<dbReference type="GO" id="GO:0005730">
    <property type="term" value="C:nucleolus"/>
    <property type="evidence" value="ECO:0007669"/>
    <property type="project" value="UniProtKB-SubCell"/>
</dbReference>
<dbReference type="PANTHER" id="PTHR12311:SF7">
    <property type="entry name" value="ACTIVATOR OF BASAL TRANSCRIPTION 1"/>
    <property type="match status" value="1"/>
</dbReference>
<reference evidence="6" key="1">
    <citation type="submission" date="2021-01" db="EMBL/GenBank/DDBJ databases">
        <authorList>
            <person name="Corre E."/>
            <person name="Pelletier E."/>
            <person name="Niang G."/>
            <person name="Scheremetjew M."/>
            <person name="Finn R."/>
            <person name="Kale V."/>
            <person name="Holt S."/>
            <person name="Cochrane G."/>
            <person name="Meng A."/>
            <person name="Brown T."/>
            <person name="Cohen L."/>
        </authorList>
    </citation>
    <scope>NUCLEOTIDE SEQUENCE</scope>
    <source>
        <strain evidence="6">CCCM811</strain>
    </source>
</reference>
<protein>
    <recommendedName>
        <fullName evidence="7">18S rRNA factor 2</fullName>
    </recommendedName>
</protein>
<dbReference type="SUPFAM" id="SSF54928">
    <property type="entry name" value="RNA-binding domain, RBD"/>
    <property type="match status" value="1"/>
</dbReference>
<comment type="similarity">
    <text evidence="2">Belongs to the ESF2/ABP1 family.</text>
</comment>
<evidence type="ECO:0000313" key="6">
    <source>
        <dbReference type="EMBL" id="CAE0663347.1"/>
    </source>
</evidence>
<evidence type="ECO:0000256" key="5">
    <source>
        <dbReference type="SAM" id="MobiDB-lite"/>
    </source>
</evidence>
<evidence type="ECO:0000256" key="4">
    <source>
        <dbReference type="ARBA" id="ARBA00023242"/>
    </source>
</evidence>
<dbReference type="InterPro" id="IPR012677">
    <property type="entry name" value="Nucleotide-bd_a/b_plait_sf"/>
</dbReference>
<dbReference type="GO" id="GO:0000480">
    <property type="term" value="P:endonucleolytic cleavage in 5'-ETS of tricistronic rRNA transcript (SSU-rRNA, 5.8S rRNA, LSU-rRNA)"/>
    <property type="evidence" value="ECO:0007669"/>
    <property type="project" value="TreeGrafter"/>
</dbReference>
<feature type="compositionally biased region" description="Basic and acidic residues" evidence="5">
    <location>
        <begin position="97"/>
        <end position="107"/>
    </location>
</feature>
<evidence type="ECO:0000256" key="3">
    <source>
        <dbReference type="ARBA" id="ARBA00022884"/>
    </source>
</evidence>
<name>A0A7S3YVS4_9EUKA</name>
<comment type="subcellular location">
    <subcellularLocation>
        <location evidence="1">Nucleus</location>
        <location evidence="1">Nucleolus</location>
    </subcellularLocation>
</comment>
<evidence type="ECO:0008006" key="7">
    <source>
        <dbReference type="Google" id="ProtNLM"/>
    </source>
</evidence>
<dbReference type="GO" id="GO:0000472">
    <property type="term" value="P:endonucleolytic cleavage to generate mature 5'-end of SSU-rRNA from (SSU-rRNA, 5.8S rRNA, LSU-rRNA)"/>
    <property type="evidence" value="ECO:0007669"/>
    <property type="project" value="TreeGrafter"/>
</dbReference>
<dbReference type="GO" id="GO:0034462">
    <property type="term" value="P:small-subunit processome assembly"/>
    <property type="evidence" value="ECO:0007669"/>
    <property type="project" value="TreeGrafter"/>
</dbReference>
<evidence type="ECO:0000256" key="2">
    <source>
        <dbReference type="ARBA" id="ARBA00005819"/>
    </source>
</evidence>
<feature type="compositionally biased region" description="Acidic residues" evidence="5">
    <location>
        <begin position="48"/>
        <end position="96"/>
    </location>
</feature>
<keyword evidence="4" id="KW-0539">Nucleus</keyword>
<dbReference type="InterPro" id="IPR039119">
    <property type="entry name" value="ABT1/Esf2"/>
</dbReference>
<dbReference type="GO" id="GO:0000447">
    <property type="term" value="P:endonucleolytic cleavage in ITS1 to separate SSU-rRNA from 5.8S rRNA and LSU-rRNA from tricistronic rRNA transcript (SSU-rRNA, 5.8S rRNA, LSU-rRNA)"/>
    <property type="evidence" value="ECO:0007669"/>
    <property type="project" value="TreeGrafter"/>
</dbReference>
<gene>
    <name evidence="6" type="ORF">LGLO00237_LOCUS14949</name>
</gene>
<keyword evidence="3" id="KW-0694">RNA-binding</keyword>
<sequence>MGDSRFQLKGAIWDLAAGSNDAEEDDLSNDEDRAPEKSSGRTQKGVEEDADEEPDNDDEGEEEEDDDEEEEEEEEDAGDNEDDAEGGERDEEEEEENGARVDGKGDGTTEETGGDGKASSSAKKPLSLKKLSKFKKQHDKTGVVYLSTIPPFMRVHKLRSLLSQYGLVGRIYLSPEDAAITRKRKKYRNNRRIKFTEGWVEFANKKVAKRVALALNNTAVGGKKRDYYSQDRWNMKYLSKFKWHHLTERIAYESNVKHQRVRNDMTEAKREAKFYLEKAGQAKALAAIKKKRKAKGAADLPTSKRQFKQRGLLRKDES</sequence>
<organism evidence="6">
    <name type="scientific">Lotharella globosa</name>
    <dbReference type="NCBI Taxonomy" id="91324"/>
    <lineage>
        <taxon>Eukaryota</taxon>
        <taxon>Sar</taxon>
        <taxon>Rhizaria</taxon>
        <taxon>Cercozoa</taxon>
        <taxon>Chlorarachniophyceae</taxon>
        <taxon>Lotharella</taxon>
    </lineage>
</organism>
<dbReference type="InterPro" id="IPR035979">
    <property type="entry name" value="RBD_domain_sf"/>
</dbReference>
<feature type="compositionally biased region" description="Basic and acidic residues" evidence="5">
    <location>
        <begin position="30"/>
        <end position="47"/>
    </location>
</feature>
<evidence type="ECO:0000256" key="1">
    <source>
        <dbReference type="ARBA" id="ARBA00004604"/>
    </source>
</evidence>
<dbReference type="EMBL" id="HBIV01020741">
    <property type="protein sequence ID" value="CAE0663347.1"/>
    <property type="molecule type" value="Transcribed_RNA"/>
</dbReference>
<accession>A0A7S3YVS4</accession>
<proteinExistence type="inferred from homology"/>
<dbReference type="Gene3D" id="3.30.70.330">
    <property type="match status" value="1"/>
</dbReference>
<dbReference type="AlphaFoldDB" id="A0A7S3YVS4"/>
<dbReference type="PANTHER" id="PTHR12311">
    <property type="entry name" value="ACTIVATOR OF BASAL TRANSCRIPTION 1"/>
    <property type="match status" value="1"/>
</dbReference>
<feature type="region of interest" description="Disordered" evidence="5">
    <location>
        <begin position="293"/>
        <end position="318"/>
    </location>
</feature>
<dbReference type="InterPro" id="IPR034353">
    <property type="entry name" value="ABT1/ESF2_RRM"/>
</dbReference>
<dbReference type="GO" id="GO:0003723">
    <property type="term" value="F:RNA binding"/>
    <property type="evidence" value="ECO:0007669"/>
    <property type="project" value="UniProtKB-KW"/>
</dbReference>
<dbReference type="CDD" id="cd12263">
    <property type="entry name" value="RRM_ABT1_like"/>
    <property type="match status" value="1"/>
</dbReference>
<feature type="region of interest" description="Disordered" evidence="5">
    <location>
        <begin position="1"/>
        <end position="132"/>
    </location>
</feature>